<dbReference type="Proteomes" id="UP000549695">
    <property type="component" value="Unassembled WGS sequence"/>
</dbReference>
<organism evidence="2 3">
    <name type="scientific">Pseudonocardia alni</name>
    <name type="common">Amycolata alni</name>
    <dbReference type="NCBI Taxonomy" id="33907"/>
    <lineage>
        <taxon>Bacteria</taxon>
        <taxon>Bacillati</taxon>
        <taxon>Actinomycetota</taxon>
        <taxon>Actinomycetes</taxon>
        <taxon>Pseudonocardiales</taxon>
        <taxon>Pseudonocardiaceae</taxon>
        <taxon>Pseudonocardia</taxon>
    </lineage>
</organism>
<accession>A0A852W4G3</accession>
<dbReference type="InterPro" id="IPR050266">
    <property type="entry name" value="AB_hydrolase_sf"/>
</dbReference>
<dbReference type="PANTHER" id="PTHR43798">
    <property type="entry name" value="MONOACYLGLYCEROL LIPASE"/>
    <property type="match status" value="1"/>
</dbReference>
<dbReference type="InterPro" id="IPR029058">
    <property type="entry name" value="AB_hydrolase_fold"/>
</dbReference>
<comment type="caution">
    <text evidence="2">The sequence shown here is derived from an EMBL/GenBank/DDBJ whole genome shotgun (WGS) entry which is preliminary data.</text>
</comment>
<dbReference type="GeneID" id="98050537"/>
<dbReference type="InterPro" id="IPR000073">
    <property type="entry name" value="AB_hydrolase_1"/>
</dbReference>
<keyword evidence="3" id="KW-1185">Reference proteome</keyword>
<dbReference type="GO" id="GO:0047372">
    <property type="term" value="F:monoacylglycerol lipase activity"/>
    <property type="evidence" value="ECO:0007669"/>
    <property type="project" value="TreeGrafter"/>
</dbReference>
<dbReference type="AlphaFoldDB" id="A0A852W4G3"/>
<gene>
    <name evidence="2" type="ORF">HDA37_000717</name>
</gene>
<proteinExistence type="predicted"/>
<sequence length="285" mass="29763">MTGAATTTPSPTSSGHLPVNGLDLYHEMYGELGTSPPLLLLPGAFMAAGSMAAWAAGLADDRTVVVADMQGQGRTPDAPRALSYEQFADDAAALLRGLGVDRADVMGYSQGGGVALQLALRHPDLVGKLVVMAATFRRDGWYPAVHAAITGMDATTLAGSPVESAFLEHTPDPVAFAAWVQKVKVLNAEDQEIPDDRMRAITARSMVIVGDADGVRPEHAVEMFRLLGGGDERAAATGMLQEVPRARLVVLPATSHIGLVGETATLVPAITAFLDDVAPATPDLF</sequence>
<dbReference type="PANTHER" id="PTHR43798:SF33">
    <property type="entry name" value="HYDROLASE, PUTATIVE (AFU_ORTHOLOGUE AFUA_2G14860)-RELATED"/>
    <property type="match status" value="1"/>
</dbReference>
<evidence type="ECO:0000259" key="1">
    <source>
        <dbReference type="Pfam" id="PF00561"/>
    </source>
</evidence>
<feature type="domain" description="AB hydrolase-1" evidence="1">
    <location>
        <begin position="36"/>
        <end position="134"/>
    </location>
</feature>
<name>A0A852W4G3_PSEA5</name>
<dbReference type="EMBL" id="JACCCZ010000001">
    <property type="protein sequence ID" value="NYG00432.1"/>
    <property type="molecule type" value="Genomic_DNA"/>
</dbReference>
<dbReference type="Gene3D" id="3.40.50.1820">
    <property type="entry name" value="alpha/beta hydrolase"/>
    <property type="match status" value="1"/>
</dbReference>
<evidence type="ECO:0000313" key="3">
    <source>
        <dbReference type="Proteomes" id="UP000549695"/>
    </source>
</evidence>
<dbReference type="Pfam" id="PF00561">
    <property type="entry name" value="Abhydrolase_1"/>
    <property type="match status" value="1"/>
</dbReference>
<dbReference type="RefSeq" id="WP_179760235.1">
    <property type="nucleotide sequence ID" value="NZ_BAAAJZ010000005.1"/>
</dbReference>
<evidence type="ECO:0000313" key="2">
    <source>
        <dbReference type="EMBL" id="NYG00432.1"/>
    </source>
</evidence>
<protein>
    <submittedName>
        <fullName evidence="2">Pimeloyl-ACP methyl ester carboxylesterase</fullName>
    </submittedName>
</protein>
<dbReference type="PRINTS" id="PR00111">
    <property type="entry name" value="ABHYDROLASE"/>
</dbReference>
<dbReference type="SUPFAM" id="SSF53474">
    <property type="entry name" value="alpha/beta-Hydrolases"/>
    <property type="match status" value="1"/>
</dbReference>
<dbReference type="GO" id="GO:0016020">
    <property type="term" value="C:membrane"/>
    <property type="evidence" value="ECO:0007669"/>
    <property type="project" value="TreeGrafter"/>
</dbReference>
<reference evidence="2 3" key="1">
    <citation type="submission" date="2020-07" db="EMBL/GenBank/DDBJ databases">
        <title>Sequencing the genomes of 1000 actinobacteria strains.</title>
        <authorList>
            <person name="Klenk H.-P."/>
        </authorList>
    </citation>
    <scope>NUCLEOTIDE SEQUENCE [LARGE SCALE GENOMIC DNA]</scope>
    <source>
        <strain evidence="2 3">DSM 44749</strain>
    </source>
</reference>
<dbReference type="GO" id="GO:0046464">
    <property type="term" value="P:acylglycerol catabolic process"/>
    <property type="evidence" value="ECO:0007669"/>
    <property type="project" value="TreeGrafter"/>
</dbReference>